<keyword evidence="3" id="KW-1133">Transmembrane helix</keyword>
<keyword evidence="3" id="KW-0812">Transmembrane</keyword>
<evidence type="ECO:0000256" key="3">
    <source>
        <dbReference type="SAM" id="Phobius"/>
    </source>
</evidence>
<dbReference type="Proteomes" id="UP000007819">
    <property type="component" value="Chromosome A3"/>
</dbReference>
<dbReference type="AlphaFoldDB" id="A0A8R1W013"/>
<name>A0A8R1W013_ACYPI</name>
<feature type="transmembrane region" description="Helical" evidence="3">
    <location>
        <begin position="284"/>
        <end position="300"/>
    </location>
</feature>
<dbReference type="GO" id="GO:0016671">
    <property type="term" value="F:oxidoreductase activity, acting on a sulfur group of donors, disulfide as acceptor"/>
    <property type="evidence" value="ECO:0007669"/>
    <property type="project" value="InterPro"/>
</dbReference>
<organism evidence="5 6">
    <name type="scientific">Acyrthosiphon pisum</name>
    <name type="common">Pea aphid</name>
    <dbReference type="NCBI Taxonomy" id="7029"/>
    <lineage>
        <taxon>Eukaryota</taxon>
        <taxon>Metazoa</taxon>
        <taxon>Ecdysozoa</taxon>
        <taxon>Arthropoda</taxon>
        <taxon>Hexapoda</taxon>
        <taxon>Insecta</taxon>
        <taxon>Pterygota</taxon>
        <taxon>Neoptera</taxon>
        <taxon>Paraneoptera</taxon>
        <taxon>Hemiptera</taxon>
        <taxon>Sternorrhyncha</taxon>
        <taxon>Aphidomorpha</taxon>
        <taxon>Aphidoidea</taxon>
        <taxon>Aphididae</taxon>
        <taxon>Macrosiphini</taxon>
        <taxon>Acyrthosiphon</taxon>
    </lineage>
</organism>
<dbReference type="OrthoDB" id="958254at2759"/>
<evidence type="ECO:0000256" key="4">
    <source>
        <dbReference type="SAM" id="SignalP"/>
    </source>
</evidence>
<comment type="similarity">
    <text evidence="1">Belongs to the GILT family.</text>
</comment>
<reference evidence="5" key="2">
    <citation type="submission" date="2022-06" db="UniProtKB">
        <authorList>
            <consortium name="EnsemblMetazoa"/>
        </authorList>
    </citation>
    <scope>IDENTIFICATION</scope>
</reference>
<proteinExistence type="inferred from homology"/>
<dbReference type="KEGG" id="api:100168270"/>
<dbReference type="Pfam" id="PF03227">
    <property type="entry name" value="GILT"/>
    <property type="match status" value="1"/>
</dbReference>
<protein>
    <recommendedName>
        <fullName evidence="7">Gamma-interferon-inducible lysosomal thiol reductase</fullName>
    </recommendedName>
</protein>
<feature type="chain" id="PRO_5035934293" description="Gamma-interferon-inducible lysosomal thiol reductase" evidence="4">
    <location>
        <begin position="26"/>
        <end position="303"/>
    </location>
</feature>
<evidence type="ECO:0000256" key="2">
    <source>
        <dbReference type="ARBA" id="ARBA00023180"/>
    </source>
</evidence>
<keyword evidence="3" id="KW-0472">Membrane</keyword>
<dbReference type="PANTHER" id="PTHR13234:SF71">
    <property type="entry name" value="GAMMA-INTERFERON-INDUCIBLE LYSOSOMAL THIOL REDUCTASE-LIKE PROTEIN"/>
    <property type="match status" value="1"/>
</dbReference>
<dbReference type="InterPro" id="IPR004911">
    <property type="entry name" value="Interferon-induced_GILT"/>
</dbReference>
<evidence type="ECO:0000256" key="1">
    <source>
        <dbReference type="ARBA" id="ARBA00005679"/>
    </source>
</evidence>
<accession>A0A8R1W013</accession>
<dbReference type="PANTHER" id="PTHR13234">
    <property type="entry name" value="GAMMA-INTERFERON INDUCIBLE LYSOSOMAL THIOL REDUCTASE GILT"/>
    <property type="match status" value="1"/>
</dbReference>
<feature type="signal peptide" evidence="4">
    <location>
        <begin position="1"/>
        <end position="25"/>
    </location>
</feature>
<keyword evidence="2" id="KW-0325">Glycoprotein</keyword>
<evidence type="ECO:0008006" key="7">
    <source>
        <dbReference type="Google" id="ProtNLM"/>
    </source>
</evidence>
<evidence type="ECO:0000313" key="5">
    <source>
        <dbReference type="EnsemblMetazoa" id="XP_001942874.1"/>
    </source>
</evidence>
<dbReference type="GeneID" id="100168270"/>
<reference evidence="6" key="1">
    <citation type="submission" date="2010-06" db="EMBL/GenBank/DDBJ databases">
        <authorList>
            <person name="Jiang H."/>
            <person name="Abraham K."/>
            <person name="Ali S."/>
            <person name="Alsbrooks S.L."/>
            <person name="Anim B.N."/>
            <person name="Anosike U.S."/>
            <person name="Attaway T."/>
            <person name="Bandaranaike D.P."/>
            <person name="Battles P.K."/>
            <person name="Bell S.N."/>
            <person name="Bell A.V."/>
            <person name="Beltran B."/>
            <person name="Bickham C."/>
            <person name="Bustamante Y."/>
            <person name="Caleb T."/>
            <person name="Canada A."/>
            <person name="Cardenas V."/>
            <person name="Carter K."/>
            <person name="Chacko J."/>
            <person name="Chandrabose M.N."/>
            <person name="Chavez D."/>
            <person name="Chavez A."/>
            <person name="Chen L."/>
            <person name="Chu H.-S."/>
            <person name="Claassen K.J."/>
            <person name="Cockrell R."/>
            <person name="Collins M."/>
            <person name="Cooper J.A."/>
            <person name="Cree A."/>
            <person name="Curry S.M."/>
            <person name="Da Y."/>
            <person name="Dao M.D."/>
            <person name="Das B."/>
            <person name="Davila M.-L."/>
            <person name="Davy-Carroll L."/>
            <person name="Denson S."/>
            <person name="Dinh H."/>
            <person name="Ebong V.E."/>
            <person name="Edwards J.R."/>
            <person name="Egan A."/>
            <person name="El-Daye J."/>
            <person name="Escobedo L."/>
            <person name="Fernandez S."/>
            <person name="Fernando P.R."/>
            <person name="Flagg N."/>
            <person name="Forbes L.D."/>
            <person name="Fowler R.G."/>
            <person name="Fu Q."/>
            <person name="Gabisi R.A."/>
            <person name="Ganer J."/>
            <person name="Garbino Pronczuk A."/>
            <person name="Garcia R.M."/>
            <person name="Garner T."/>
            <person name="Garrett T.E."/>
            <person name="Gonzalez D.A."/>
            <person name="Hamid H."/>
            <person name="Hawkins E.S."/>
            <person name="Hirani K."/>
            <person name="Hogues M.E."/>
            <person name="Hollins B."/>
            <person name="Hsiao C.-H."/>
            <person name="Jabil R."/>
            <person name="James M.L."/>
            <person name="Jhangiani S.N."/>
            <person name="Johnson B."/>
            <person name="Johnson Q."/>
            <person name="Joshi V."/>
            <person name="Kalu J.B."/>
            <person name="Kam C."/>
            <person name="Kashfia A."/>
            <person name="Keebler J."/>
            <person name="Kisamo H."/>
            <person name="Kovar C.L."/>
            <person name="Lago L.A."/>
            <person name="Lai C.-Y."/>
            <person name="Laidlaw J."/>
            <person name="Lara F."/>
            <person name="Le T.-K."/>
            <person name="Lee S.L."/>
            <person name="Legall F.H."/>
            <person name="Lemon S.J."/>
            <person name="Lewis L.R."/>
            <person name="Li B."/>
            <person name="Liu Y."/>
            <person name="Liu Y.-S."/>
            <person name="Lopez J."/>
            <person name="Lozado R.J."/>
            <person name="Lu J."/>
            <person name="Madu R.C."/>
            <person name="Maheshwari M."/>
            <person name="Maheshwari R."/>
            <person name="Malloy K."/>
            <person name="Martinez E."/>
            <person name="Mathew T."/>
            <person name="Mercado I.C."/>
            <person name="Mercado C."/>
            <person name="Meyer B."/>
            <person name="Montgomery K."/>
            <person name="Morgan M.B."/>
            <person name="Munidasa M."/>
            <person name="Nazareth L.V."/>
            <person name="Nelson J."/>
            <person name="Ng B.M."/>
            <person name="Nguyen N.B."/>
            <person name="Nguyen P.Q."/>
            <person name="Nguyen T."/>
            <person name="Obregon M."/>
            <person name="Okwuonu G.O."/>
            <person name="Onwere C.G."/>
            <person name="Orozco G."/>
            <person name="Parra A."/>
            <person name="Patel S."/>
            <person name="Patil S."/>
            <person name="Perez A."/>
            <person name="Perez Y."/>
            <person name="Pham C."/>
            <person name="Primus E.L."/>
            <person name="Pu L.-L."/>
            <person name="Puazo M."/>
            <person name="Qin X."/>
            <person name="Quiroz J.B."/>
            <person name="Reese J."/>
            <person name="Richards S."/>
            <person name="Rives C.M."/>
            <person name="Robberts R."/>
            <person name="Ruiz S.J."/>
            <person name="Ruiz M.J."/>
            <person name="Santibanez J."/>
            <person name="Schneider B.W."/>
            <person name="Sisson I."/>
            <person name="Smith M."/>
            <person name="Sodergren E."/>
            <person name="Song X.-Z."/>
            <person name="Song B.B."/>
            <person name="Summersgill H."/>
            <person name="Thelus R."/>
            <person name="Thornton R.D."/>
            <person name="Trejos Z.Y."/>
            <person name="Usmani K."/>
            <person name="Vattathil S."/>
            <person name="Villasana D."/>
            <person name="Walker D.L."/>
            <person name="Wang S."/>
            <person name="Wang K."/>
            <person name="White C.S."/>
            <person name="Williams A.C."/>
            <person name="Williamson J."/>
            <person name="Wilson K."/>
            <person name="Woghiren I.O."/>
            <person name="Woodworth J.R."/>
            <person name="Worley K.C."/>
            <person name="Wright R.A."/>
            <person name="Wu W."/>
            <person name="Young L."/>
            <person name="Zhang L."/>
            <person name="Zhang J."/>
            <person name="Zhu Y."/>
            <person name="Muzny D.M."/>
            <person name="Weinstock G."/>
            <person name="Gibbs R.A."/>
        </authorList>
    </citation>
    <scope>NUCLEOTIDE SEQUENCE [LARGE SCALE GENOMIC DNA]</scope>
    <source>
        <strain evidence="6">LSR1</strain>
    </source>
</reference>
<dbReference type="OMA" id="VMNNDIS"/>
<sequence length="303" mass="32731">MESRTRNTFVLLTIAFAFALQCVSAVDVSTTATVNPAAPNNNSASGLPAPVNPAPVNPAPVNPAPVVVSPSEDIAKTESAPLTNNNVSKHIVEIEVYYEALCGDSVNFVSNQLLPTFNKLSKFINVVFIPFAQGNISINTDKPSNLSCRRDKECDADKVHACGIHKIKDSEQLIKFVNCSLTEGFNSSNKTVPIDVCGKNSNIDSSVITDINNCTNSTESYKWLEEYMNKSSAAHVKTVPKVLINKNSTEDFASTVPFMNAVCKQIPVELQPEDCKTIPSGSDTLVVGVLPIIIGAFYFIKMI</sequence>
<keyword evidence="4" id="KW-0732">Signal</keyword>
<keyword evidence="6" id="KW-1185">Reference proteome</keyword>
<dbReference type="EnsemblMetazoa" id="XM_001942839.4">
    <property type="protein sequence ID" value="XP_001942874.1"/>
    <property type="gene ID" value="LOC100168270"/>
</dbReference>
<evidence type="ECO:0000313" key="6">
    <source>
        <dbReference type="Proteomes" id="UP000007819"/>
    </source>
</evidence>
<dbReference type="RefSeq" id="XP_001942874.1">
    <property type="nucleotide sequence ID" value="XM_001942839.4"/>
</dbReference>